<reference evidence="1 2" key="1">
    <citation type="submission" date="2020-08" db="EMBL/GenBank/DDBJ databases">
        <title>Acidobacteriota in marine sediments use diverse sulfur dissimilation pathways.</title>
        <authorList>
            <person name="Wasmund K."/>
        </authorList>
    </citation>
    <scope>NUCLEOTIDE SEQUENCE [LARGE SCALE GENOMIC DNA]</scope>
    <source>
        <strain evidence="1">MAG AM3-A</strain>
    </source>
</reference>
<proteinExistence type="predicted"/>
<dbReference type="AlphaFoldDB" id="A0A8J6XZP6"/>
<dbReference type="SUPFAM" id="SSF49464">
    <property type="entry name" value="Carboxypeptidase regulatory domain-like"/>
    <property type="match status" value="1"/>
</dbReference>
<name>A0A8J6XZP6_9BACT</name>
<evidence type="ECO:0000313" key="2">
    <source>
        <dbReference type="Proteomes" id="UP000598633"/>
    </source>
</evidence>
<organism evidence="1 2">
    <name type="scientific">Candidatus Sulfomarinibacter kjeldsenii</name>
    <dbReference type="NCBI Taxonomy" id="2885994"/>
    <lineage>
        <taxon>Bacteria</taxon>
        <taxon>Pseudomonadati</taxon>
        <taxon>Acidobacteriota</taxon>
        <taxon>Thermoanaerobaculia</taxon>
        <taxon>Thermoanaerobaculales</taxon>
        <taxon>Candidatus Sulfomarinibacteraceae</taxon>
        <taxon>Candidatus Sulfomarinibacter</taxon>
    </lineage>
</organism>
<dbReference type="InterPro" id="IPR008972">
    <property type="entry name" value="Cupredoxin"/>
</dbReference>
<dbReference type="SUPFAM" id="SSF49503">
    <property type="entry name" value="Cupredoxins"/>
    <property type="match status" value="1"/>
</dbReference>
<dbReference type="EMBL" id="JACXWA010000072">
    <property type="protein sequence ID" value="MBD3870608.1"/>
    <property type="molecule type" value="Genomic_DNA"/>
</dbReference>
<dbReference type="InterPro" id="IPR008969">
    <property type="entry name" value="CarboxyPept-like_regulatory"/>
</dbReference>
<protein>
    <submittedName>
        <fullName evidence="1">Methylamine utilization protein</fullName>
    </submittedName>
</protein>
<sequence>MRANDATSGHIKITQRKKQFEPRISIASIGSTVDFPNFDRVFHNVFSLSTPKSFDLGLYRKGKSKSVRFDHAGLVQVYCNIHPHMAAYLMIVDSARHGVADSDGTMTLRAIPTGRQTVRGWNARAGMWTRQVTVRPARTSTVTVELDISSWRETPHLNKHGKEYPPPDDEDFRY</sequence>
<gene>
    <name evidence="1" type="ORF">IFJ97_04540</name>
</gene>
<evidence type="ECO:0000313" key="1">
    <source>
        <dbReference type="EMBL" id="MBD3870608.1"/>
    </source>
</evidence>
<accession>A0A8J6XZP6</accession>
<dbReference type="Gene3D" id="2.60.40.420">
    <property type="entry name" value="Cupredoxins - blue copper proteins"/>
    <property type="match status" value="1"/>
</dbReference>
<comment type="caution">
    <text evidence="1">The sequence shown here is derived from an EMBL/GenBank/DDBJ whole genome shotgun (WGS) entry which is preliminary data.</text>
</comment>
<dbReference type="Proteomes" id="UP000598633">
    <property type="component" value="Unassembled WGS sequence"/>
</dbReference>